<reference evidence="3 4" key="1">
    <citation type="submission" date="2023-11" db="EMBL/GenBank/DDBJ databases">
        <title>30 novel species of actinomycetes from the DSMZ collection.</title>
        <authorList>
            <person name="Nouioui I."/>
        </authorList>
    </citation>
    <scope>NUCLEOTIDE SEQUENCE [LARGE SCALE GENOMIC DNA]</scope>
    <source>
        <strain evidence="3 4">DSM 41524</strain>
    </source>
</reference>
<organism evidence="3 4">
    <name type="scientific">Streptomyces asiaticus subsp. ignotus</name>
    <dbReference type="NCBI Taxonomy" id="3098222"/>
    <lineage>
        <taxon>Bacteria</taxon>
        <taxon>Bacillati</taxon>
        <taxon>Actinomycetota</taxon>
        <taxon>Actinomycetes</taxon>
        <taxon>Kitasatosporales</taxon>
        <taxon>Streptomycetaceae</taxon>
        <taxon>Streptomyces</taxon>
        <taxon>Streptomyces violaceusniger group</taxon>
    </lineage>
</organism>
<feature type="transmembrane region" description="Helical" evidence="1">
    <location>
        <begin position="161"/>
        <end position="182"/>
    </location>
</feature>
<dbReference type="InterPro" id="IPR006068">
    <property type="entry name" value="ATPase_P-typ_cation-transptr_C"/>
</dbReference>
<sequence>MPKAAAMGREAFAARLGDVLARDGVVPMDGTAPRLLDRVSAVLIDSRVLCAGRPRLLSVTTVGDLGEAEAWSAAQSVLDRRTLRELSGEDPLVGGPSSALFGSDLGRTLAVRGSATALGAAAAWQCGRMTGRARRASTMGLAALVGTQLGQTYLTDWHSPLVLITSVASAATLFAIVETPVVSHFFGCTPLGPMAWSIVGGCSAAATVGAALAPRLLFPRRVPLAV</sequence>
<proteinExistence type="predicted"/>
<dbReference type="SUPFAM" id="SSF81665">
    <property type="entry name" value="Calcium ATPase, transmembrane domain M"/>
    <property type="match status" value="1"/>
</dbReference>
<keyword evidence="1" id="KW-0812">Transmembrane</keyword>
<dbReference type="Pfam" id="PF00689">
    <property type="entry name" value="Cation_ATPase_C"/>
    <property type="match status" value="1"/>
</dbReference>
<feature type="transmembrane region" description="Helical" evidence="1">
    <location>
        <begin position="194"/>
        <end position="213"/>
    </location>
</feature>
<protein>
    <submittedName>
        <fullName evidence="3">Cation transporting ATPase C-terminal domain-containing protein</fullName>
    </submittedName>
</protein>
<keyword evidence="1" id="KW-1133">Transmembrane helix</keyword>
<keyword evidence="4" id="KW-1185">Reference proteome</keyword>
<feature type="domain" description="Cation-transporting P-type ATPase C-terminal" evidence="2">
    <location>
        <begin position="96"/>
        <end position="208"/>
    </location>
</feature>
<keyword evidence="1" id="KW-0472">Membrane</keyword>
<evidence type="ECO:0000313" key="3">
    <source>
        <dbReference type="EMBL" id="MEE4590652.1"/>
    </source>
</evidence>
<evidence type="ECO:0000313" key="4">
    <source>
        <dbReference type="Proteomes" id="UP001354709"/>
    </source>
</evidence>
<accession>A0ABU7PNM5</accession>
<dbReference type="InterPro" id="IPR023298">
    <property type="entry name" value="ATPase_P-typ_TM_dom_sf"/>
</dbReference>
<gene>
    <name evidence="3" type="ORF">V2J94_01845</name>
</gene>
<dbReference type="Proteomes" id="UP001354709">
    <property type="component" value="Unassembled WGS sequence"/>
</dbReference>
<comment type="caution">
    <text evidence="3">The sequence shown here is derived from an EMBL/GenBank/DDBJ whole genome shotgun (WGS) entry which is preliminary data.</text>
</comment>
<dbReference type="RefSeq" id="WP_330805984.1">
    <property type="nucleotide sequence ID" value="NZ_JAZBJO010000001.1"/>
</dbReference>
<dbReference type="EMBL" id="JAZBJO010000001">
    <property type="protein sequence ID" value="MEE4590652.1"/>
    <property type="molecule type" value="Genomic_DNA"/>
</dbReference>
<name>A0ABU7PNM5_9ACTN</name>
<evidence type="ECO:0000259" key="2">
    <source>
        <dbReference type="Pfam" id="PF00689"/>
    </source>
</evidence>
<evidence type="ECO:0000256" key="1">
    <source>
        <dbReference type="SAM" id="Phobius"/>
    </source>
</evidence>